<sequence length="124" mass="13796">MEAPRKLCSPYPYLFFQNLTKETIQIPIQLQCHYHSLSLLLAAVSIPPERTGIASRSIISLCMNELIASNDAVVRDLIATFAYSKRRVTLAACNAVMDLSTALFGRRRLVEVSPIECLMFSGFG</sequence>
<keyword evidence="2" id="KW-1185">Reference proteome</keyword>
<organism evidence="1 2">
    <name type="scientific">Cucurbita argyrosperma subsp. sororia</name>
    <dbReference type="NCBI Taxonomy" id="37648"/>
    <lineage>
        <taxon>Eukaryota</taxon>
        <taxon>Viridiplantae</taxon>
        <taxon>Streptophyta</taxon>
        <taxon>Embryophyta</taxon>
        <taxon>Tracheophyta</taxon>
        <taxon>Spermatophyta</taxon>
        <taxon>Magnoliopsida</taxon>
        <taxon>eudicotyledons</taxon>
        <taxon>Gunneridae</taxon>
        <taxon>Pentapetalae</taxon>
        <taxon>rosids</taxon>
        <taxon>fabids</taxon>
        <taxon>Cucurbitales</taxon>
        <taxon>Cucurbitaceae</taxon>
        <taxon>Cucurbiteae</taxon>
        <taxon>Cucurbita</taxon>
    </lineage>
</organism>
<proteinExistence type="predicted"/>
<evidence type="ECO:0000313" key="1">
    <source>
        <dbReference type="EMBL" id="KAG6587718.1"/>
    </source>
</evidence>
<dbReference type="EMBL" id="JAGKQH010000011">
    <property type="protein sequence ID" value="KAG6587718.1"/>
    <property type="molecule type" value="Genomic_DNA"/>
</dbReference>
<name>A0AAV6MVG7_9ROSI</name>
<reference evidence="1 2" key="1">
    <citation type="journal article" date="2021" name="Hortic Res">
        <title>The domestication of Cucurbita argyrosperma as revealed by the genome of its wild relative.</title>
        <authorList>
            <person name="Barrera-Redondo J."/>
            <person name="Sanchez-de la Vega G."/>
            <person name="Aguirre-Liguori J.A."/>
            <person name="Castellanos-Morales G."/>
            <person name="Gutierrez-Guerrero Y.T."/>
            <person name="Aguirre-Dugua X."/>
            <person name="Aguirre-Planter E."/>
            <person name="Tenaillon M.I."/>
            <person name="Lira-Saade R."/>
            <person name="Eguiarte L.E."/>
        </authorList>
    </citation>
    <scope>NUCLEOTIDE SEQUENCE [LARGE SCALE GENOMIC DNA]</scope>
    <source>
        <strain evidence="1">JBR-2021</strain>
    </source>
</reference>
<dbReference type="Proteomes" id="UP000685013">
    <property type="component" value="Chromosome 11"/>
</dbReference>
<dbReference type="AlphaFoldDB" id="A0AAV6MVG7"/>
<evidence type="ECO:0000313" key="2">
    <source>
        <dbReference type="Proteomes" id="UP000685013"/>
    </source>
</evidence>
<protein>
    <submittedName>
        <fullName evidence="1">Uncharacterized protein</fullName>
    </submittedName>
</protein>
<comment type="caution">
    <text evidence="1">The sequence shown here is derived from an EMBL/GenBank/DDBJ whole genome shotgun (WGS) entry which is preliminary data.</text>
</comment>
<gene>
    <name evidence="1" type="ORF">SDJN03_16283</name>
</gene>
<feature type="non-terminal residue" evidence="1">
    <location>
        <position position="1"/>
    </location>
</feature>
<accession>A0AAV6MVG7</accession>